<sequence>MKKIHNMPPRLLGLVKDITKDKDSLNRIKLSTQFFHSSFQGNVLMDKDHNVINFNKVAAEIFDLNVDDFKNAARDRFALLRAKGLTNRQIWKEVHKHQKWAGEVSFIDEGLQGKILWLSLEAYFDDDDMLTNYLVIFSDISEAKKAQKQLKQLAYYDSQTLLPNRARFEEYLIEKLDSSKKNTGPIALIYLDLDRFKYVNDSLGHHVGDELLANVADRLMYETQNQCMVARQGGDEFVIVLEGIDSHQVVEQVAQRIIDSLSQPFDLQGHQIFVGASMGIVNLPDHAEDCVTAMKYADIALYKAKNAGKGCYRFWNDDFLKESTPDRMMIESLLREGIRQNQLVLHYQPIVEASTGKIRSLEALVRWNHPVKGMIPPDDFIPIAEETSLILQLDEWVIHEVVRQQSEWKRQGINLCPVSINISASHISLPSLLHTFETLVKGKPYLANFLQVEVTETAMMMDPDNATLILNQLFNIGVSSSIDDFGSGYTSLGYLKKLNADVLKIDRSFIDGITTDSFDHDVAKAIIALAVSMSMKVVAEGVENKEQWKMLKEFGCDYLQGYYFHRPMSSDKVYELLERHESV</sequence>
<dbReference type="InterPro" id="IPR052155">
    <property type="entry name" value="Biofilm_reg_signaling"/>
</dbReference>
<dbReference type="InterPro" id="IPR035919">
    <property type="entry name" value="EAL_sf"/>
</dbReference>
<name>A0ABT4JR08_9GAMM</name>
<evidence type="ECO:0000259" key="1">
    <source>
        <dbReference type="PROSITE" id="PS50113"/>
    </source>
</evidence>
<proteinExistence type="predicted"/>
<dbReference type="Pfam" id="PF00990">
    <property type="entry name" value="GGDEF"/>
    <property type="match status" value="1"/>
</dbReference>
<dbReference type="Gene3D" id="3.30.450.20">
    <property type="entry name" value="PAS domain"/>
    <property type="match status" value="1"/>
</dbReference>
<dbReference type="PROSITE" id="PS50113">
    <property type="entry name" value="PAC"/>
    <property type="match status" value="1"/>
</dbReference>
<dbReference type="CDD" id="cd01948">
    <property type="entry name" value="EAL"/>
    <property type="match status" value="1"/>
</dbReference>
<dbReference type="Pfam" id="PF00563">
    <property type="entry name" value="EAL"/>
    <property type="match status" value="1"/>
</dbReference>
<organism evidence="4 5">
    <name type="scientific">Marinomonas phaeophyticola</name>
    <dbReference type="NCBI Taxonomy" id="3004091"/>
    <lineage>
        <taxon>Bacteria</taxon>
        <taxon>Pseudomonadati</taxon>
        <taxon>Pseudomonadota</taxon>
        <taxon>Gammaproteobacteria</taxon>
        <taxon>Oceanospirillales</taxon>
        <taxon>Oceanospirillaceae</taxon>
        <taxon>Marinomonas</taxon>
    </lineage>
</organism>
<reference evidence="4" key="1">
    <citation type="submission" date="2022-12" db="EMBL/GenBank/DDBJ databases">
        <title>Marinomonas 15G1-11 sp. nov, isolated from marine algae.</title>
        <authorList>
            <person name="Butt M."/>
            <person name="Choi D.G."/>
            <person name="Kim J.M."/>
            <person name="Lee J.K."/>
            <person name="Baek J.H."/>
            <person name="Jeon C.O."/>
        </authorList>
    </citation>
    <scope>NUCLEOTIDE SEQUENCE</scope>
    <source>
        <strain evidence="4">15G1-11</strain>
    </source>
</reference>
<feature type="domain" description="GGDEF" evidence="3">
    <location>
        <begin position="184"/>
        <end position="317"/>
    </location>
</feature>
<keyword evidence="5" id="KW-1185">Reference proteome</keyword>
<dbReference type="NCBIfam" id="TIGR00254">
    <property type="entry name" value="GGDEF"/>
    <property type="match status" value="1"/>
</dbReference>
<dbReference type="SUPFAM" id="SSF55785">
    <property type="entry name" value="PYP-like sensor domain (PAS domain)"/>
    <property type="match status" value="1"/>
</dbReference>
<dbReference type="SUPFAM" id="SSF141868">
    <property type="entry name" value="EAL domain-like"/>
    <property type="match status" value="1"/>
</dbReference>
<evidence type="ECO:0000259" key="3">
    <source>
        <dbReference type="PROSITE" id="PS50887"/>
    </source>
</evidence>
<dbReference type="PANTHER" id="PTHR44757:SF2">
    <property type="entry name" value="BIOFILM ARCHITECTURE MAINTENANCE PROTEIN MBAA"/>
    <property type="match status" value="1"/>
</dbReference>
<dbReference type="EMBL" id="JAPUBN010000010">
    <property type="protein sequence ID" value="MCZ2720789.1"/>
    <property type="molecule type" value="Genomic_DNA"/>
</dbReference>
<protein>
    <submittedName>
        <fullName evidence="4">EAL domain-containing protein</fullName>
    </submittedName>
</protein>
<comment type="caution">
    <text evidence="4">The sequence shown here is derived from an EMBL/GenBank/DDBJ whole genome shotgun (WGS) entry which is preliminary data.</text>
</comment>
<dbReference type="PROSITE" id="PS50887">
    <property type="entry name" value="GGDEF"/>
    <property type="match status" value="1"/>
</dbReference>
<dbReference type="InterPro" id="IPR043128">
    <property type="entry name" value="Rev_trsase/Diguanyl_cyclase"/>
</dbReference>
<feature type="domain" description="EAL" evidence="2">
    <location>
        <begin position="327"/>
        <end position="581"/>
    </location>
</feature>
<dbReference type="Gene3D" id="3.30.70.270">
    <property type="match status" value="1"/>
</dbReference>
<evidence type="ECO:0000313" key="4">
    <source>
        <dbReference type="EMBL" id="MCZ2720789.1"/>
    </source>
</evidence>
<dbReference type="Gene3D" id="3.20.20.450">
    <property type="entry name" value="EAL domain"/>
    <property type="match status" value="1"/>
</dbReference>
<dbReference type="InterPro" id="IPR000700">
    <property type="entry name" value="PAS-assoc_C"/>
</dbReference>
<dbReference type="InterPro" id="IPR000160">
    <property type="entry name" value="GGDEF_dom"/>
</dbReference>
<dbReference type="PROSITE" id="PS50883">
    <property type="entry name" value="EAL"/>
    <property type="match status" value="1"/>
</dbReference>
<dbReference type="InterPro" id="IPR001633">
    <property type="entry name" value="EAL_dom"/>
</dbReference>
<feature type="domain" description="PAC" evidence="1">
    <location>
        <begin position="100"/>
        <end position="152"/>
    </location>
</feature>
<gene>
    <name evidence="4" type="ORF">O1D97_03805</name>
</gene>
<dbReference type="CDD" id="cd01949">
    <property type="entry name" value="GGDEF"/>
    <property type="match status" value="1"/>
</dbReference>
<evidence type="ECO:0000259" key="2">
    <source>
        <dbReference type="PROSITE" id="PS50883"/>
    </source>
</evidence>
<evidence type="ECO:0000313" key="5">
    <source>
        <dbReference type="Proteomes" id="UP001149719"/>
    </source>
</evidence>
<dbReference type="SMART" id="SM00052">
    <property type="entry name" value="EAL"/>
    <property type="match status" value="1"/>
</dbReference>
<dbReference type="InterPro" id="IPR029787">
    <property type="entry name" value="Nucleotide_cyclase"/>
</dbReference>
<dbReference type="RefSeq" id="WP_269122938.1">
    <property type="nucleotide sequence ID" value="NZ_JAPUBN010000010.1"/>
</dbReference>
<dbReference type="SMART" id="SM00267">
    <property type="entry name" value="GGDEF"/>
    <property type="match status" value="1"/>
</dbReference>
<dbReference type="PANTHER" id="PTHR44757">
    <property type="entry name" value="DIGUANYLATE CYCLASE DGCP"/>
    <property type="match status" value="1"/>
</dbReference>
<dbReference type="Proteomes" id="UP001149719">
    <property type="component" value="Unassembled WGS sequence"/>
</dbReference>
<dbReference type="SUPFAM" id="SSF55073">
    <property type="entry name" value="Nucleotide cyclase"/>
    <property type="match status" value="1"/>
</dbReference>
<accession>A0ABT4JR08</accession>
<dbReference type="InterPro" id="IPR035965">
    <property type="entry name" value="PAS-like_dom_sf"/>
</dbReference>